<accession>A0ABN8MG35</accession>
<feature type="coiled-coil region" evidence="1">
    <location>
        <begin position="6"/>
        <end position="102"/>
    </location>
</feature>
<protein>
    <submittedName>
        <fullName evidence="2">Uncharacterized protein</fullName>
    </submittedName>
</protein>
<feature type="non-terminal residue" evidence="2">
    <location>
        <position position="1"/>
    </location>
</feature>
<evidence type="ECO:0000256" key="1">
    <source>
        <dbReference type="SAM" id="Coils"/>
    </source>
</evidence>
<evidence type="ECO:0000313" key="3">
    <source>
        <dbReference type="Proteomes" id="UP001159427"/>
    </source>
</evidence>
<organism evidence="2 3">
    <name type="scientific">Porites evermanni</name>
    <dbReference type="NCBI Taxonomy" id="104178"/>
    <lineage>
        <taxon>Eukaryota</taxon>
        <taxon>Metazoa</taxon>
        <taxon>Cnidaria</taxon>
        <taxon>Anthozoa</taxon>
        <taxon>Hexacorallia</taxon>
        <taxon>Scleractinia</taxon>
        <taxon>Fungiina</taxon>
        <taxon>Poritidae</taxon>
        <taxon>Porites</taxon>
    </lineage>
</organism>
<proteinExistence type="predicted"/>
<evidence type="ECO:0000313" key="2">
    <source>
        <dbReference type="EMBL" id="CAH3027519.1"/>
    </source>
</evidence>
<dbReference type="Proteomes" id="UP001159427">
    <property type="component" value="Unassembled WGS sequence"/>
</dbReference>
<keyword evidence="3" id="KW-1185">Reference proteome</keyword>
<dbReference type="EMBL" id="CALNXI010000457">
    <property type="protein sequence ID" value="CAH3027519.1"/>
    <property type="molecule type" value="Genomic_DNA"/>
</dbReference>
<name>A0ABN8MG35_9CNID</name>
<comment type="caution">
    <text evidence="2">The sequence shown here is derived from an EMBL/GenBank/DDBJ whole genome shotgun (WGS) entry which is preliminary data.</text>
</comment>
<gene>
    <name evidence="2" type="ORF">PEVE_00031744</name>
</gene>
<sequence length="111" mass="12645">DPTNQVADLTNRVRQLEQQLRMATLNAQQADPGNQGLHVQCQQTIAAVTNQVADLTNGVRHLEQQLRMAMADLTNRQLRMALAHLANRVRQLEEKREEEELASHMKNLNLK</sequence>
<keyword evidence="1" id="KW-0175">Coiled coil</keyword>
<reference evidence="2 3" key="1">
    <citation type="submission" date="2022-05" db="EMBL/GenBank/DDBJ databases">
        <authorList>
            <consortium name="Genoscope - CEA"/>
            <person name="William W."/>
        </authorList>
    </citation>
    <scope>NUCLEOTIDE SEQUENCE [LARGE SCALE GENOMIC DNA]</scope>
</reference>